<organism evidence="2 3">
    <name type="scientific">Eimeria necatrix</name>
    <dbReference type="NCBI Taxonomy" id="51315"/>
    <lineage>
        <taxon>Eukaryota</taxon>
        <taxon>Sar</taxon>
        <taxon>Alveolata</taxon>
        <taxon>Apicomplexa</taxon>
        <taxon>Conoidasida</taxon>
        <taxon>Coccidia</taxon>
        <taxon>Eucoccidiorida</taxon>
        <taxon>Eimeriorina</taxon>
        <taxon>Eimeriidae</taxon>
        <taxon>Eimeria</taxon>
    </lineage>
</organism>
<sequence length="122" mass="13360">MEDPNQQALLEAVQPGSTPQNGEHASVGHEHSEYLANGEQAEPTGPLEGTEHQSPKELERQGPRDNFYQHPTSVTEQNQETAICIKSAVDMEELNDTGLTTDRVEELRSVFGPNAVKPKQVG</sequence>
<evidence type="ECO:0000313" key="3">
    <source>
        <dbReference type="Proteomes" id="UP000030754"/>
    </source>
</evidence>
<feature type="compositionally biased region" description="Polar residues" evidence="1">
    <location>
        <begin position="69"/>
        <end position="79"/>
    </location>
</feature>
<proteinExistence type="predicted"/>
<dbReference type="AlphaFoldDB" id="U6MZC8"/>
<reference evidence="2" key="1">
    <citation type="submission" date="2013-10" db="EMBL/GenBank/DDBJ databases">
        <title>Genomic analysis of the causative agents of coccidiosis in chickens.</title>
        <authorList>
            <person name="Reid A.J."/>
            <person name="Blake D."/>
            <person name="Billington K."/>
            <person name="Browne H."/>
            <person name="Dunn M."/>
            <person name="Hung S."/>
            <person name="Kawahara F."/>
            <person name="Miranda-Saavedra D."/>
            <person name="Mourier T."/>
            <person name="Nagra H."/>
            <person name="Otto T.D."/>
            <person name="Rawlings N."/>
            <person name="Sanchez A."/>
            <person name="Sanders M."/>
            <person name="Subramaniam C."/>
            <person name="Tay Y."/>
            <person name="Dear P."/>
            <person name="Doerig C."/>
            <person name="Gruber A."/>
            <person name="Parkinson J."/>
            <person name="Shirley M."/>
            <person name="Wan K.L."/>
            <person name="Berriman M."/>
            <person name="Tomley F."/>
            <person name="Pain A."/>
        </authorList>
    </citation>
    <scope>NUCLEOTIDE SEQUENCE [LARGE SCALE GENOMIC DNA]</scope>
    <source>
        <strain evidence="2">Houghton</strain>
    </source>
</reference>
<dbReference type="OrthoDB" id="10302253at2759"/>
<dbReference type="RefSeq" id="XP_013437803.1">
    <property type="nucleotide sequence ID" value="XM_013582349.1"/>
</dbReference>
<feature type="region of interest" description="Disordered" evidence="1">
    <location>
        <begin position="1"/>
        <end position="79"/>
    </location>
</feature>
<dbReference type="Proteomes" id="UP000030754">
    <property type="component" value="Unassembled WGS sequence"/>
</dbReference>
<feature type="compositionally biased region" description="Basic and acidic residues" evidence="1">
    <location>
        <begin position="49"/>
        <end position="63"/>
    </location>
</feature>
<dbReference type="EMBL" id="HG725702">
    <property type="protein sequence ID" value="CDJ69336.1"/>
    <property type="molecule type" value="Genomic_DNA"/>
</dbReference>
<accession>U6MZC8</accession>
<dbReference type="GeneID" id="25476882"/>
<reference evidence="2" key="2">
    <citation type="submission" date="2013-10" db="EMBL/GenBank/DDBJ databases">
        <authorList>
            <person name="Aslett M."/>
        </authorList>
    </citation>
    <scope>NUCLEOTIDE SEQUENCE [LARGE SCALE GENOMIC DNA]</scope>
    <source>
        <strain evidence="2">Houghton</strain>
    </source>
</reference>
<evidence type="ECO:0000256" key="1">
    <source>
        <dbReference type="SAM" id="MobiDB-lite"/>
    </source>
</evidence>
<evidence type="ECO:0000313" key="2">
    <source>
        <dbReference type="EMBL" id="CDJ69336.1"/>
    </source>
</evidence>
<keyword evidence="3" id="KW-1185">Reference proteome</keyword>
<protein>
    <submittedName>
        <fullName evidence="2">Uncharacterized protein</fullName>
    </submittedName>
</protein>
<name>U6MZC8_9EIME</name>
<dbReference type="VEuPathDB" id="ToxoDB:ENH_00067480"/>
<gene>
    <name evidence="2" type="ORF">ENH_00067480</name>
</gene>